<dbReference type="EMBL" id="ASHM01009981">
    <property type="protein sequence ID" value="PNY18127.1"/>
    <property type="molecule type" value="Genomic_DNA"/>
</dbReference>
<evidence type="ECO:0000256" key="1">
    <source>
        <dbReference type="SAM" id="MobiDB-lite"/>
    </source>
</evidence>
<accession>A0A2K3PS80</accession>
<sequence>MAERGKPRKPRNTSEPSTSIRVRSRSPSLVTIPIVAKSDVRSLETYMASLPSPSIEVILAARKHLVSRGWRVKKDVDGVFFLLPDKDRIEKLADACSIELGNQPEEDDQKKLKENQEEVTNKNICGQCNNEVHPGELLEKILWNPVDLGDDIQCLLMRSDRDIPELTKAKEILYSSFGRLLTDRLLIDFFLRGCCFERK</sequence>
<dbReference type="AlphaFoldDB" id="A0A2K3PS80"/>
<evidence type="ECO:0000313" key="2">
    <source>
        <dbReference type="EMBL" id="PNY18127.1"/>
    </source>
</evidence>
<feature type="compositionally biased region" description="Polar residues" evidence="1">
    <location>
        <begin position="13"/>
        <end position="24"/>
    </location>
</feature>
<organism evidence="2 3">
    <name type="scientific">Trifolium pratense</name>
    <name type="common">Red clover</name>
    <dbReference type="NCBI Taxonomy" id="57577"/>
    <lineage>
        <taxon>Eukaryota</taxon>
        <taxon>Viridiplantae</taxon>
        <taxon>Streptophyta</taxon>
        <taxon>Embryophyta</taxon>
        <taxon>Tracheophyta</taxon>
        <taxon>Spermatophyta</taxon>
        <taxon>Magnoliopsida</taxon>
        <taxon>eudicotyledons</taxon>
        <taxon>Gunneridae</taxon>
        <taxon>Pentapetalae</taxon>
        <taxon>rosids</taxon>
        <taxon>fabids</taxon>
        <taxon>Fabales</taxon>
        <taxon>Fabaceae</taxon>
        <taxon>Papilionoideae</taxon>
        <taxon>50 kb inversion clade</taxon>
        <taxon>NPAAA clade</taxon>
        <taxon>Hologalegina</taxon>
        <taxon>IRL clade</taxon>
        <taxon>Trifolieae</taxon>
        <taxon>Trifolium</taxon>
    </lineage>
</organism>
<proteinExistence type="predicted"/>
<gene>
    <name evidence="2" type="ORF">L195_g014884</name>
</gene>
<reference evidence="2 3" key="1">
    <citation type="journal article" date="2014" name="Am. J. Bot.">
        <title>Genome assembly and annotation for red clover (Trifolium pratense; Fabaceae).</title>
        <authorList>
            <person name="Istvanek J."/>
            <person name="Jaros M."/>
            <person name="Krenek A."/>
            <person name="Repkova J."/>
        </authorList>
    </citation>
    <scope>NUCLEOTIDE SEQUENCE [LARGE SCALE GENOMIC DNA]</scope>
    <source>
        <strain evidence="3">cv. Tatra</strain>
        <tissue evidence="2">Young leaves</tissue>
    </source>
</reference>
<comment type="caution">
    <text evidence="2">The sequence shown here is derived from an EMBL/GenBank/DDBJ whole genome shotgun (WGS) entry which is preliminary data.</text>
</comment>
<feature type="region of interest" description="Disordered" evidence="1">
    <location>
        <begin position="1"/>
        <end position="24"/>
    </location>
</feature>
<evidence type="ECO:0000313" key="3">
    <source>
        <dbReference type="Proteomes" id="UP000236291"/>
    </source>
</evidence>
<name>A0A2K3PS80_TRIPR</name>
<reference evidence="2 3" key="2">
    <citation type="journal article" date="2017" name="Front. Plant Sci.">
        <title>Gene Classification and Mining of Molecular Markers Useful in Red Clover (Trifolium pratense) Breeding.</title>
        <authorList>
            <person name="Istvanek J."/>
            <person name="Dluhosova J."/>
            <person name="Dluhos P."/>
            <person name="Patkova L."/>
            <person name="Nedelnik J."/>
            <person name="Repkova J."/>
        </authorList>
    </citation>
    <scope>NUCLEOTIDE SEQUENCE [LARGE SCALE GENOMIC DNA]</scope>
    <source>
        <strain evidence="3">cv. Tatra</strain>
        <tissue evidence="2">Young leaves</tissue>
    </source>
</reference>
<feature type="compositionally biased region" description="Basic residues" evidence="1">
    <location>
        <begin position="1"/>
        <end position="11"/>
    </location>
</feature>
<dbReference type="Proteomes" id="UP000236291">
    <property type="component" value="Unassembled WGS sequence"/>
</dbReference>
<protein>
    <submittedName>
        <fullName evidence="2">Uncharacterized protein</fullName>
    </submittedName>
</protein>